<dbReference type="AlphaFoldDB" id="A0AAW0V2Z7"/>
<evidence type="ECO:0000313" key="2">
    <source>
        <dbReference type="EMBL" id="KAK8406325.1"/>
    </source>
</evidence>
<protein>
    <submittedName>
        <fullName evidence="2">Uncharacterized protein</fullName>
    </submittedName>
</protein>
<sequence length="79" mass="9021">MPRELLSGNVYTEDEKGLSRIWMWVRDMDRELGPHCQTHADPPAPDTHSECPTNSRRPLSPLRVMLLPAQRPTLPFNSA</sequence>
<dbReference type="EMBL" id="JARAKH010000002">
    <property type="protein sequence ID" value="KAK8406325.1"/>
    <property type="molecule type" value="Genomic_DNA"/>
</dbReference>
<dbReference type="Proteomes" id="UP001487740">
    <property type="component" value="Unassembled WGS sequence"/>
</dbReference>
<keyword evidence="3" id="KW-1185">Reference proteome</keyword>
<gene>
    <name evidence="2" type="ORF">O3P69_007190</name>
</gene>
<reference evidence="2 3" key="1">
    <citation type="submission" date="2023-03" db="EMBL/GenBank/DDBJ databases">
        <title>High-quality genome of Scylla paramamosain provides insights in environmental adaptation.</title>
        <authorList>
            <person name="Zhang L."/>
        </authorList>
    </citation>
    <scope>NUCLEOTIDE SEQUENCE [LARGE SCALE GENOMIC DNA]</scope>
    <source>
        <strain evidence="2">LZ_2023a</strain>
        <tissue evidence="2">Muscle</tissue>
    </source>
</reference>
<organism evidence="2 3">
    <name type="scientific">Scylla paramamosain</name>
    <name type="common">Mud crab</name>
    <dbReference type="NCBI Taxonomy" id="85552"/>
    <lineage>
        <taxon>Eukaryota</taxon>
        <taxon>Metazoa</taxon>
        <taxon>Ecdysozoa</taxon>
        <taxon>Arthropoda</taxon>
        <taxon>Crustacea</taxon>
        <taxon>Multicrustacea</taxon>
        <taxon>Malacostraca</taxon>
        <taxon>Eumalacostraca</taxon>
        <taxon>Eucarida</taxon>
        <taxon>Decapoda</taxon>
        <taxon>Pleocyemata</taxon>
        <taxon>Brachyura</taxon>
        <taxon>Eubrachyura</taxon>
        <taxon>Portunoidea</taxon>
        <taxon>Portunidae</taxon>
        <taxon>Portuninae</taxon>
        <taxon>Scylla</taxon>
    </lineage>
</organism>
<name>A0AAW0V2Z7_SCYPA</name>
<evidence type="ECO:0000256" key="1">
    <source>
        <dbReference type="SAM" id="MobiDB-lite"/>
    </source>
</evidence>
<evidence type="ECO:0000313" key="3">
    <source>
        <dbReference type="Proteomes" id="UP001487740"/>
    </source>
</evidence>
<feature type="region of interest" description="Disordered" evidence="1">
    <location>
        <begin position="34"/>
        <end position="58"/>
    </location>
</feature>
<proteinExistence type="predicted"/>
<comment type="caution">
    <text evidence="2">The sequence shown here is derived from an EMBL/GenBank/DDBJ whole genome shotgun (WGS) entry which is preliminary data.</text>
</comment>
<accession>A0AAW0V2Z7</accession>